<dbReference type="Proteomes" id="UP001201873">
    <property type="component" value="Unassembled WGS sequence"/>
</dbReference>
<evidence type="ECO:0000313" key="3">
    <source>
        <dbReference type="EMBL" id="MCK9876290.1"/>
    </source>
</evidence>
<accession>A0ABT0JXM1</accession>
<feature type="compositionally biased region" description="Basic and acidic residues" evidence="1">
    <location>
        <begin position="75"/>
        <end position="86"/>
    </location>
</feature>
<evidence type="ECO:0000313" key="4">
    <source>
        <dbReference type="Proteomes" id="UP001201873"/>
    </source>
</evidence>
<keyword evidence="2" id="KW-0812">Transmembrane</keyword>
<dbReference type="Pfam" id="PF13196">
    <property type="entry name" value="DUF4012"/>
    <property type="match status" value="1"/>
</dbReference>
<feature type="compositionally biased region" description="Basic and acidic residues" evidence="1">
    <location>
        <begin position="10"/>
        <end position="23"/>
    </location>
</feature>
<evidence type="ECO:0000256" key="2">
    <source>
        <dbReference type="SAM" id="Phobius"/>
    </source>
</evidence>
<name>A0ABT0JXM1_9ACTN</name>
<evidence type="ECO:0000256" key="1">
    <source>
        <dbReference type="SAM" id="MobiDB-lite"/>
    </source>
</evidence>
<protein>
    <submittedName>
        <fullName evidence="3">DUF4012 domain-containing protein</fullName>
    </submittedName>
</protein>
<feature type="compositionally biased region" description="Low complexity" evidence="1">
    <location>
        <begin position="54"/>
        <end position="63"/>
    </location>
</feature>
<keyword evidence="2" id="KW-0472">Membrane</keyword>
<comment type="caution">
    <text evidence="3">The sequence shown here is derived from an EMBL/GenBank/DDBJ whole genome shotgun (WGS) entry which is preliminary data.</text>
</comment>
<feature type="region of interest" description="Disordered" evidence="1">
    <location>
        <begin position="1"/>
        <end position="96"/>
    </location>
</feature>
<reference evidence="3 4" key="1">
    <citation type="submission" date="2022-04" db="EMBL/GenBank/DDBJ databases">
        <title>Genome diversity in the genus Frankia.</title>
        <authorList>
            <person name="Carlos-Shanley C."/>
            <person name="Hahn D."/>
        </authorList>
    </citation>
    <scope>NUCLEOTIDE SEQUENCE [LARGE SCALE GENOMIC DNA]</scope>
    <source>
        <strain evidence="3 4">Ag45/Mut15</strain>
    </source>
</reference>
<dbReference type="RefSeq" id="WP_248824582.1">
    <property type="nucleotide sequence ID" value="NZ_JALKFT010000008.1"/>
</dbReference>
<dbReference type="InterPro" id="IPR025101">
    <property type="entry name" value="DUF4012"/>
</dbReference>
<feature type="transmembrane region" description="Helical" evidence="2">
    <location>
        <begin position="104"/>
        <end position="124"/>
    </location>
</feature>
<sequence length="696" mass="72398">MLDPGATRLEPLHTDLEPPHTHLGEPQAIPRQPGADTAPDTTSAIPVPVPAAVPVPGAAAAPVTSTDDPGTPREPSADRRTGEPKDPTGPGEPGPGWWARHRRLVGGTIVLGVVVVGLLGWVGVRALLVRAQLDQARERVAVLQQQVLAGDLPARAQLSAQVAAIGEKARAARALTDDPVWSAFGHVPWAGCPLRSAAQLVRAFDTMAATGLPAVADLGDDLNPARLRRQMSINVDALAAARVPAQRATAALDALRAAAQASPHCGWTGRISGVDAARAEVIQRGTSLSDALDSVALAARIGPAMLGAQGTRRYLLIVQNPAESRANGGIIGGFGLLTARRGELSLDDIAGNGSLPGGPTQANPAVALNGPFAARYGAFWPDRVWANANLTPDYPTAGRLYTGLYRAGTGIDVDGTISVDPTTLAYLLAASRPAVLPDGEVVTAGSLVDLVESKVYARIPTVAGRDRFFAEVGQAAYAAVESGSGNTPKLLTALSRAAREGRLLVSSNHADEQDVLSGTALGGALPTGDGPYLAVVTQNATASKLDYWLRRRVSYQVQRMPGGGGAVTIVIKLTNTAPDGLSAYVRNREDEPNPNGNPLAQNNIWLSIYTGRGSLFAGAQMDGHAIGMDAGTESGLPVVSTYLTLDRGVTRTLTVKVLEPHAGPVVAVRPQPLPVPEELLVQGVQVVPPWSRRVTN</sequence>
<gene>
    <name evidence="3" type="ORF">MXD59_10955</name>
</gene>
<dbReference type="EMBL" id="JALKFT010000008">
    <property type="protein sequence ID" value="MCK9876290.1"/>
    <property type="molecule type" value="Genomic_DNA"/>
</dbReference>
<organism evidence="3 4">
    <name type="scientific">Frankia umida</name>
    <dbReference type="NCBI Taxonomy" id="573489"/>
    <lineage>
        <taxon>Bacteria</taxon>
        <taxon>Bacillati</taxon>
        <taxon>Actinomycetota</taxon>
        <taxon>Actinomycetes</taxon>
        <taxon>Frankiales</taxon>
        <taxon>Frankiaceae</taxon>
        <taxon>Frankia</taxon>
    </lineage>
</organism>
<keyword evidence="4" id="KW-1185">Reference proteome</keyword>
<proteinExistence type="predicted"/>
<keyword evidence="2" id="KW-1133">Transmembrane helix</keyword>